<dbReference type="EMBL" id="JAVRJZ010000015">
    <property type="protein sequence ID" value="KAK2712106.1"/>
    <property type="molecule type" value="Genomic_DNA"/>
</dbReference>
<dbReference type="GO" id="GO:0042273">
    <property type="term" value="P:ribosomal large subunit biogenesis"/>
    <property type="evidence" value="ECO:0007669"/>
    <property type="project" value="TreeGrafter"/>
</dbReference>
<dbReference type="AlphaFoldDB" id="A0AA88L449"/>
<keyword evidence="4" id="KW-0539">Nucleus</keyword>
<gene>
    <name evidence="5" type="ORF">QYM36_010959</name>
</gene>
<dbReference type="PANTHER" id="PTHR13243:SF1">
    <property type="entry name" value="NUCLEOLAR PROTEIN 16"/>
    <property type="match status" value="1"/>
</dbReference>
<comment type="caution">
    <text evidence="5">The sequence shown here is derived from an EMBL/GenBank/DDBJ whole genome shotgun (WGS) entry which is preliminary data.</text>
</comment>
<sequence length="264" mass="31383">AQYLKRIVMAKCTTKRSKARKRFHFSASRNRRKNNRRTRNKLECVNAVLKDEWNQKEGIQENLRKMGFAMDPNKILPIPLTKDLHTNPSLCSTTNWSVEETELNGVNSIVPSEGNILEKQTALSRLKNPIRRRVHVPRIPPCEFEFVMYMVDKYNDDYEAMAMDKKNIYQETPSVIRKRIQKVLSLPDLQVKYLKKRGIIPEGEKTPKRVPEKVMKRWQRWEATKRYLIKEQKAFEEKIDLKDRQRREKRMLEKKMAKNAQVAI</sequence>
<dbReference type="InterPro" id="IPR019002">
    <property type="entry name" value="Ribosome_biogenesis_Nop16"/>
</dbReference>
<evidence type="ECO:0000256" key="4">
    <source>
        <dbReference type="ARBA" id="ARBA00023242"/>
    </source>
</evidence>
<evidence type="ECO:0000256" key="3">
    <source>
        <dbReference type="ARBA" id="ARBA00015522"/>
    </source>
</evidence>
<name>A0AA88L449_ARTSF</name>
<proteinExistence type="inferred from homology"/>
<keyword evidence="6" id="KW-1185">Reference proteome</keyword>
<evidence type="ECO:0000313" key="5">
    <source>
        <dbReference type="EMBL" id="KAK2712106.1"/>
    </source>
</evidence>
<dbReference type="Pfam" id="PF09420">
    <property type="entry name" value="Nop16"/>
    <property type="match status" value="1"/>
</dbReference>
<evidence type="ECO:0000256" key="2">
    <source>
        <dbReference type="ARBA" id="ARBA00008479"/>
    </source>
</evidence>
<protein>
    <recommendedName>
        <fullName evidence="3">Nucleolar protein 16</fullName>
    </recommendedName>
</protein>
<feature type="non-terminal residue" evidence="5">
    <location>
        <position position="1"/>
    </location>
</feature>
<accession>A0AA88L449</accession>
<reference evidence="5" key="1">
    <citation type="submission" date="2023-07" db="EMBL/GenBank/DDBJ databases">
        <title>Chromosome-level genome assembly of Artemia franciscana.</title>
        <authorList>
            <person name="Jo E."/>
        </authorList>
    </citation>
    <scope>NUCLEOTIDE SEQUENCE</scope>
    <source>
        <tissue evidence="5">Whole body</tissue>
    </source>
</reference>
<comment type="subcellular location">
    <subcellularLocation>
        <location evidence="1">Nucleus</location>
        <location evidence="1">Nucleolus</location>
    </subcellularLocation>
</comment>
<evidence type="ECO:0000256" key="1">
    <source>
        <dbReference type="ARBA" id="ARBA00004604"/>
    </source>
</evidence>
<evidence type="ECO:0000313" key="6">
    <source>
        <dbReference type="Proteomes" id="UP001187531"/>
    </source>
</evidence>
<comment type="similarity">
    <text evidence="2">Belongs to the NOP16 family.</text>
</comment>
<dbReference type="PANTHER" id="PTHR13243">
    <property type="entry name" value="HSPC111 PROTEIN-RELATED"/>
    <property type="match status" value="1"/>
</dbReference>
<dbReference type="Proteomes" id="UP001187531">
    <property type="component" value="Unassembled WGS sequence"/>
</dbReference>
<dbReference type="GO" id="GO:0005730">
    <property type="term" value="C:nucleolus"/>
    <property type="evidence" value="ECO:0007669"/>
    <property type="project" value="UniProtKB-SubCell"/>
</dbReference>
<organism evidence="5 6">
    <name type="scientific">Artemia franciscana</name>
    <name type="common">Brine shrimp</name>
    <name type="synonym">Artemia sanfranciscana</name>
    <dbReference type="NCBI Taxonomy" id="6661"/>
    <lineage>
        <taxon>Eukaryota</taxon>
        <taxon>Metazoa</taxon>
        <taxon>Ecdysozoa</taxon>
        <taxon>Arthropoda</taxon>
        <taxon>Crustacea</taxon>
        <taxon>Branchiopoda</taxon>
        <taxon>Anostraca</taxon>
        <taxon>Artemiidae</taxon>
        <taxon>Artemia</taxon>
    </lineage>
</organism>